<dbReference type="Proteomes" id="UP001595937">
    <property type="component" value="Unassembled WGS sequence"/>
</dbReference>
<dbReference type="EMBL" id="JBHSLN010000084">
    <property type="protein sequence ID" value="MFC5298898.1"/>
    <property type="molecule type" value="Genomic_DNA"/>
</dbReference>
<comment type="caution">
    <text evidence="1">The sequence shown here is derived from an EMBL/GenBank/DDBJ whole genome shotgun (WGS) entry which is preliminary data.</text>
</comment>
<dbReference type="GeneID" id="303299345"/>
<gene>
    <name evidence="1" type="ORF">ACFPK8_15405</name>
</gene>
<proteinExistence type="predicted"/>
<dbReference type="InterPro" id="IPR017520">
    <property type="entry name" value="CHP03086"/>
</dbReference>
<dbReference type="InterPro" id="IPR034660">
    <property type="entry name" value="DinB/YfiT-like"/>
</dbReference>
<accession>A0ABW0FIR8</accession>
<sequence>MNATGTPLTQLPPAEKYRAIASGFTATVDGVTDWDAPTPVAEWRARDVVGHLVTWLPAMIHGGSTFRFEEGPSAEQDPVGAWTHLDNQLHALFADPAADRHLHSNPHTGSDRPLPGVIDEFFTGDVFFHTWDLARSSGQDDRLDPGMVHDAYVGMSAAEEYLRPTGQFGQQQPVPADATEQEKLFAFLGRDPRWTPPPA</sequence>
<protein>
    <submittedName>
        <fullName evidence="1">TIGR03086 family metal-binding protein</fullName>
    </submittedName>
</protein>
<reference evidence="2" key="1">
    <citation type="journal article" date="2019" name="Int. J. Syst. Evol. Microbiol.">
        <title>The Global Catalogue of Microorganisms (GCM) 10K type strain sequencing project: providing services to taxonomists for standard genome sequencing and annotation.</title>
        <authorList>
            <consortium name="The Broad Institute Genomics Platform"/>
            <consortium name="The Broad Institute Genome Sequencing Center for Infectious Disease"/>
            <person name="Wu L."/>
            <person name="Ma J."/>
        </authorList>
    </citation>
    <scope>NUCLEOTIDE SEQUENCE [LARGE SCALE GENOMIC DNA]</scope>
    <source>
        <strain evidence="2">CGMCC 1.16455</strain>
    </source>
</reference>
<organism evidence="1 2">
    <name type="scientific">Brachybacterium tyrofermentans</name>
    <dbReference type="NCBI Taxonomy" id="47848"/>
    <lineage>
        <taxon>Bacteria</taxon>
        <taxon>Bacillati</taxon>
        <taxon>Actinomycetota</taxon>
        <taxon>Actinomycetes</taxon>
        <taxon>Micrococcales</taxon>
        <taxon>Dermabacteraceae</taxon>
        <taxon>Brachybacterium</taxon>
    </lineage>
</organism>
<dbReference type="SUPFAM" id="SSF109854">
    <property type="entry name" value="DinB/YfiT-like putative metalloenzymes"/>
    <property type="match status" value="1"/>
</dbReference>
<dbReference type="InterPro" id="IPR017517">
    <property type="entry name" value="Maleyloyr_isom"/>
</dbReference>
<evidence type="ECO:0000313" key="2">
    <source>
        <dbReference type="Proteomes" id="UP001595937"/>
    </source>
</evidence>
<name>A0ABW0FIR8_9MICO</name>
<dbReference type="NCBIfam" id="TIGR03083">
    <property type="entry name" value="maleylpyruvate isomerase family mycothiol-dependent enzyme"/>
    <property type="match status" value="1"/>
</dbReference>
<dbReference type="NCBIfam" id="TIGR03086">
    <property type="entry name" value="TIGR03086 family metal-binding protein"/>
    <property type="match status" value="1"/>
</dbReference>
<evidence type="ECO:0000313" key="1">
    <source>
        <dbReference type="EMBL" id="MFC5298898.1"/>
    </source>
</evidence>
<dbReference type="RefSeq" id="WP_319021693.1">
    <property type="nucleotide sequence ID" value="NZ_BAAAIR010000105.1"/>
</dbReference>
<keyword evidence="2" id="KW-1185">Reference proteome</keyword>